<reference evidence="2" key="1">
    <citation type="journal article" date="2023" name="G3 (Bethesda)">
        <title>A reference genome for the long-term kleptoplast-retaining sea slug Elysia crispata morphotype clarki.</title>
        <authorList>
            <person name="Eastman K.E."/>
            <person name="Pendleton A.L."/>
            <person name="Shaikh M.A."/>
            <person name="Suttiyut T."/>
            <person name="Ogas R."/>
            <person name="Tomko P."/>
            <person name="Gavelis G."/>
            <person name="Widhalm J.R."/>
            <person name="Wisecaver J.H."/>
        </authorList>
    </citation>
    <scope>NUCLEOTIDE SEQUENCE</scope>
    <source>
        <strain evidence="2">ECLA1</strain>
    </source>
</reference>
<keyword evidence="3" id="KW-1185">Reference proteome</keyword>
<evidence type="ECO:0000313" key="3">
    <source>
        <dbReference type="Proteomes" id="UP001283361"/>
    </source>
</evidence>
<dbReference type="Proteomes" id="UP001283361">
    <property type="component" value="Unassembled WGS sequence"/>
</dbReference>
<organism evidence="2 3">
    <name type="scientific">Elysia crispata</name>
    <name type="common">lettuce slug</name>
    <dbReference type="NCBI Taxonomy" id="231223"/>
    <lineage>
        <taxon>Eukaryota</taxon>
        <taxon>Metazoa</taxon>
        <taxon>Spiralia</taxon>
        <taxon>Lophotrochozoa</taxon>
        <taxon>Mollusca</taxon>
        <taxon>Gastropoda</taxon>
        <taxon>Heterobranchia</taxon>
        <taxon>Euthyneura</taxon>
        <taxon>Panpulmonata</taxon>
        <taxon>Sacoglossa</taxon>
        <taxon>Placobranchoidea</taxon>
        <taxon>Plakobranchidae</taxon>
        <taxon>Elysia</taxon>
    </lineage>
</organism>
<evidence type="ECO:0000256" key="1">
    <source>
        <dbReference type="SAM" id="MobiDB-lite"/>
    </source>
</evidence>
<comment type="caution">
    <text evidence="2">The sequence shown here is derived from an EMBL/GenBank/DDBJ whole genome shotgun (WGS) entry which is preliminary data.</text>
</comment>
<protein>
    <submittedName>
        <fullName evidence="2">Uncharacterized protein</fullName>
    </submittedName>
</protein>
<evidence type="ECO:0000313" key="2">
    <source>
        <dbReference type="EMBL" id="KAK3775191.1"/>
    </source>
</evidence>
<sequence length="320" mass="37062">MAYTKLKPNSRPVSARAKSKAHPKRNLRSRLSVLDDNYICLKKTFLAEGKGRRSDLIPVCERVAQQMLLQLYCVRVEGQNTWSEAMAILLQFYLIPQFLHLHTWMLKIDPDCPVTACRLCTLIESAVKHYSKLADRQRANFCQLGVEFDFICDCLSALGVTRRTISSPPRSYWKLINRDVKYFDFHLYVKRMVTNFEKWIDDPSDLLSPNFLSVFDGDLVIKAPTFHSVHDFALNNDVKIVTRCLKYMCVEALGVTKRQLEDFLPAGKFEDMDECIKEQIMRRPLTNFVGVSAFGDFDFDVCKRRNASLHKRTSMHCIKK</sequence>
<accession>A0AAE0ZUD5</accession>
<name>A0AAE0ZUD5_9GAST</name>
<dbReference type="AlphaFoldDB" id="A0AAE0ZUD5"/>
<gene>
    <name evidence="2" type="ORF">RRG08_057315</name>
</gene>
<dbReference type="EMBL" id="JAWDGP010003353">
    <property type="protein sequence ID" value="KAK3775191.1"/>
    <property type="molecule type" value="Genomic_DNA"/>
</dbReference>
<feature type="region of interest" description="Disordered" evidence="1">
    <location>
        <begin position="1"/>
        <end position="25"/>
    </location>
</feature>
<proteinExistence type="predicted"/>